<dbReference type="SMART" id="SM00418">
    <property type="entry name" value="HTH_ARSR"/>
    <property type="match status" value="1"/>
</dbReference>
<dbReference type="EMBL" id="JACYNN010000002">
    <property type="protein sequence ID" value="MBD8105473.1"/>
    <property type="molecule type" value="Genomic_DNA"/>
</dbReference>
<dbReference type="InterPro" id="IPR052543">
    <property type="entry name" value="HTH_Metal-responsive_Reg"/>
</dbReference>
<dbReference type="GO" id="GO:0032791">
    <property type="term" value="F:lead ion binding"/>
    <property type="evidence" value="ECO:0007669"/>
    <property type="project" value="TreeGrafter"/>
</dbReference>
<dbReference type="AlphaFoldDB" id="A0A4U3FB94"/>
<sequence>MQKLTVVTDDEPLLESAMVAVAAALAETSRVRILCALMDGRAWTATELSAAAGVASSTASAHLARLVQSQLIVCLSQGRHRYYRLAGSDIAQLIETMMGVSWRRVPGPVSRTPLDMRFARTCYDHLAGEVAVQIYDAMLREQWLSGDGAALTAAGRVKLADMGIPPEAATRRKNCCACLDWSERCFHVGGYVGAALFQHGEKQGWLTRTPGYRVVKLTAKGRLQLNKHFSLSL</sequence>
<evidence type="ECO:0000313" key="3">
    <source>
        <dbReference type="EMBL" id="TKJ90075.1"/>
    </source>
</evidence>
<dbReference type="GO" id="GO:0046686">
    <property type="term" value="P:response to cadmium ion"/>
    <property type="evidence" value="ECO:0007669"/>
    <property type="project" value="TreeGrafter"/>
</dbReference>
<evidence type="ECO:0000259" key="1">
    <source>
        <dbReference type="PROSITE" id="PS50987"/>
    </source>
</evidence>
<protein>
    <submittedName>
        <fullName evidence="2 3">Transcriptional regulator</fullName>
    </submittedName>
</protein>
<evidence type="ECO:0000313" key="2">
    <source>
        <dbReference type="EMBL" id="MBD8105473.1"/>
    </source>
</evidence>
<comment type="caution">
    <text evidence="3">The sequence shown here is derived from an EMBL/GenBank/DDBJ whole genome shotgun (WGS) entry which is preliminary data.</text>
</comment>
<reference evidence="3 4" key="1">
    <citation type="journal article" date="2019" name="Sci. Rep.">
        <title>Differences in resource use lead to coexistence of seed-transmitted microbial populations.</title>
        <authorList>
            <person name="Torres-Cortes G."/>
            <person name="Garcia B.J."/>
            <person name="Compant S."/>
            <person name="Rezki S."/>
            <person name="Jones P."/>
            <person name="Preveaux A."/>
            <person name="Briand M."/>
            <person name="Roulet A."/>
            <person name="Bouchez O."/>
            <person name="Jacobson D."/>
            <person name="Barret M."/>
        </authorList>
    </citation>
    <scope>NUCLEOTIDE SEQUENCE [LARGE SCALE GENOMIC DNA]</scope>
    <source>
        <strain evidence="3 4">CFBP13511</strain>
    </source>
</reference>
<organism evidence="3 4">
    <name type="scientific">Erwinia persicina</name>
    <dbReference type="NCBI Taxonomy" id="55211"/>
    <lineage>
        <taxon>Bacteria</taxon>
        <taxon>Pseudomonadati</taxon>
        <taxon>Pseudomonadota</taxon>
        <taxon>Gammaproteobacteria</taxon>
        <taxon>Enterobacterales</taxon>
        <taxon>Erwiniaceae</taxon>
        <taxon>Erwinia</taxon>
    </lineage>
</organism>
<reference evidence="2 5" key="2">
    <citation type="journal article" date="2020" name="FEMS Microbiol. Ecol.">
        <title>Temporal dynamics of bacterial communities during seed development and maturation.</title>
        <authorList>
            <person name="Chesneau G."/>
            <person name="Torres-Cortes G."/>
            <person name="Briand M."/>
            <person name="Darrasse A."/>
            <person name="Preveaux A."/>
            <person name="Marais C."/>
            <person name="Jacques M.A."/>
            <person name="Shade A."/>
            <person name="Barret M."/>
        </authorList>
    </citation>
    <scope>NUCLEOTIDE SEQUENCE [LARGE SCALE GENOMIC DNA]</scope>
    <source>
        <strain evidence="2 5">CFBP13732</strain>
    </source>
</reference>
<dbReference type="EMBL" id="QGAC01000010">
    <property type="protein sequence ID" value="TKJ90075.1"/>
    <property type="molecule type" value="Genomic_DNA"/>
</dbReference>
<dbReference type="GO" id="GO:0003677">
    <property type="term" value="F:DNA binding"/>
    <property type="evidence" value="ECO:0007669"/>
    <property type="project" value="TreeGrafter"/>
</dbReference>
<dbReference type="Proteomes" id="UP000306393">
    <property type="component" value="Unassembled WGS sequence"/>
</dbReference>
<dbReference type="OrthoDB" id="9797716at2"/>
<dbReference type="InterPro" id="IPR001845">
    <property type="entry name" value="HTH_ArsR_DNA-bd_dom"/>
</dbReference>
<dbReference type="RefSeq" id="WP_137269338.1">
    <property type="nucleotide sequence ID" value="NZ_CP101613.1"/>
</dbReference>
<dbReference type="InterPro" id="IPR011991">
    <property type="entry name" value="ArsR-like_HTH"/>
</dbReference>
<dbReference type="GO" id="GO:0003700">
    <property type="term" value="F:DNA-binding transcription factor activity"/>
    <property type="evidence" value="ECO:0007669"/>
    <property type="project" value="InterPro"/>
</dbReference>
<dbReference type="Gene3D" id="1.10.10.10">
    <property type="entry name" value="Winged helix-like DNA-binding domain superfamily/Winged helix DNA-binding domain"/>
    <property type="match status" value="1"/>
</dbReference>
<dbReference type="InterPro" id="IPR036388">
    <property type="entry name" value="WH-like_DNA-bd_sf"/>
</dbReference>
<dbReference type="Pfam" id="PF01022">
    <property type="entry name" value="HTH_5"/>
    <property type="match status" value="1"/>
</dbReference>
<dbReference type="PANTHER" id="PTHR39168:SF1">
    <property type="entry name" value="TRANSCRIPTIONAL REGULATORY PROTEIN"/>
    <property type="match status" value="1"/>
</dbReference>
<dbReference type="SUPFAM" id="SSF46785">
    <property type="entry name" value="Winged helix' DNA-binding domain"/>
    <property type="match status" value="1"/>
</dbReference>
<dbReference type="InterPro" id="IPR036390">
    <property type="entry name" value="WH_DNA-bd_sf"/>
</dbReference>
<accession>A0A4U3FB94</accession>
<dbReference type="Proteomes" id="UP000661012">
    <property type="component" value="Unassembled WGS sequence"/>
</dbReference>
<dbReference type="GO" id="GO:0097063">
    <property type="term" value="F:cadmium ion sensor activity"/>
    <property type="evidence" value="ECO:0007669"/>
    <property type="project" value="TreeGrafter"/>
</dbReference>
<gene>
    <name evidence="3" type="ORF">EpCFBP13511_12445</name>
    <name evidence="2" type="ORF">IFT93_03435</name>
</gene>
<dbReference type="STRING" id="1219360.GCA_001571305_00236"/>
<evidence type="ECO:0000313" key="5">
    <source>
        <dbReference type="Proteomes" id="UP000661012"/>
    </source>
</evidence>
<keyword evidence="5" id="KW-1185">Reference proteome</keyword>
<feature type="domain" description="HTH arsR-type" evidence="1">
    <location>
        <begin position="10"/>
        <end position="105"/>
    </location>
</feature>
<dbReference type="NCBIfam" id="NF033788">
    <property type="entry name" value="HTH_metalloreg"/>
    <property type="match status" value="1"/>
</dbReference>
<dbReference type="PANTHER" id="PTHR39168">
    <property type="entry name" value="TRANSCRIPTIONAL REGULATOR-RELATED"/>
    <property type="match status" value="1"/>
</dbReference>
<proteinExistence type="predicted"/>
<name>A0A4U3FB94_9GAMM</name>
<dbReference type="GO" id="GO:0010288">
    <property type="term" value="P:response to lead ion"/>
    <property type="evidence" value="ECO:0007669"/>
    <property type="project" value="TreeGrafter"/>
</dbReference>
<evidence type="ECO:0000313" key="4">
    <source>
        <dbReference type="Proteomes" id="UP000306393"/>
    </source>
</evidence>
<dbReference type="CDD" id="cd00090">
    <property type="entry name" value="HTH_ARSR"/>
    <property type="match status" value="1"/>
</dbReference>
<dbReference type="PROSITE" id="PS50987">
    <property type="entry name" value="HTH_ARSR_2"/>
    <property type="match status" value="1"/>
</dbReference>